<comment type="caution">
    <text evidence="1">The sequence shown here is derived from an EMBL/GenBank/DDBJ whole genome shotgun (WGS) entry which is preliminary data.</text>
</comment>
<reference evidence="1" key="2">
    <citation type="journal article" date="2021" name="Microbiome">
        <title>Successional dynamics and alternative stable states in a saline activated sludge microbial community over 9 years.</title>
        <authorList>
            <person name="Wang Y."/>
            <person name="Ye J."/>
            <person name="Ju F."/>
            <person name="Liu L."/>
            <person name="Boyd J.A."/>
            <person name="Deng Y."/>
            <person name="Parks D.H."/>
            <person name="Jiang X."/>
            <person name="Yin X."/>
            <person name="Woodcroft B.J."/>
            <person name="Tyson G.W."/>
            <person name="Hugenholtz P."/>
            <person name="Polz M.F."/>
            <person name="Zhang T."/>
        </authorList>
    </citation>
    <scope>NUCLEOTIDE SEQUENCE</scope>
    <source>
        <strain evidence="1">HKST-UBA16</strain>
    </source>
</reference>
<dbReference type="AlphaFoldDB" id="A0A955HXW8"/>
<evidence type="ECO:0000313" key="1">
    <source>
        <dbReference type="EMBL" id="MCA9375400.1"/>
    </source>
</evidence>
<protein>
    <submittedName>
        <fullName evidence="1">Uncharacterized protein</fullName>
    </submittedName>
</protein>
<name>A0A955HXW8_9BACT</name>
<evidence type="ECO:0000313" key="2">
    <source>
        <dbReference type="Proteomes" id="UP000748332"/>
    </source>
</evidence>
<proteinExistence type="predicted"/>
<accession>A0A955HXW8</accession>
<reference evidence="1" key="1">
    <citation type="submission" date="2020-04" db="EMBL/GenBank/DDBJ databases">
        <authorList>
            <person name="Zhang T."/>
        </authorList>
    </citation>
    <scope>NUCLEOTIDE SEQUENCE</scope>
    <source>
        <strain evidence="1">HKST-UBA16</strain>
    </source>
</reference>
<gene>
    <name evidence="1" type="ORF">KC622_03655</name>
</gene>
<dbReference type="Proteomes" id="UP000748332">
    <property type="component" value="Unassembled WGS sequence"/>
</dbReference>
<dbReference type="EMBL" id="JAGQLM010000167">
    <property type="protein sequence ID" value="MCA9375400.1"/>
    <property type="molecule type" value="Genomic_DNA"/>
</dbReference>
<sequence>MNNSKPDQKLKNEYLQLLKDPNIFNIHLEDLKKMIEEFTKFEFGTYEIKISNKRIDSTILHIKTVRKKTTE</sequence>
<organism evidence="1 2">
    <name type="scientific">Candidatus Dojkabacteria bacterium</name>
    <dbReference type="NCBI Taxonomy" id="2099670"/>
    <lineage>
        <taxon>Bacteria</taxon>
        <taxon>Candidatus Dojkabacteria</taxon>
    </lineage>
</organism>